<dbReference type="EMBL" id="AHES01000055">
    <property type="protein sequence ID" value="EOO70361.1"/>
    <property type="molecule type" value="Genomic_DNA"/>
</dbReference>
<dbReference type="Proteomes" id="UP000014040">
    <property type="component" value="Unassembled WGS sequence"/>
</dbReference>
<dbReference type="HOGENOM" id="CLU_1451678_0_0_9"/>
<reference evidence="1 2" key="1">
    <citation type="submission" date="2012-12" db="EMBL/GenBank/DDBJ databases">
        <title>The Genome Sequence of Bacillus cereus VD021.</title>
        <authorList>
            <consortium name="The Broad Institute Genome Sequencing Platform"/>
            <consortium name="The Broad Institute Genome Sequencing Center for Infectious Disease"/>
            <person name="Feldgarden M."/>
            <person name="Van der Auwera G.A."/>
            <person name="Mahillon J."/>
            <person name="Duprez V."/>
            <person name="Timmery S."/>
            <person name="Mattelet C."/>
            <person name="Dierick K."/>
            <person name="Sun M."/>
            <person name="Yu Z."/>
            <person name="Zhu L."/>
            <person name="Hu X."/>
            <person name="Shank E.B."/>
            <person name="Swiecicka I."/>
            <person name="Hansen B.M."/>
            <person name="Andrup L."/>
            <person name="Walker B."/>
            <person name="Young S.K."/>
            <person name="Zeng Q."/>
            <person name="Gargeya S."/>
            <person name="Fitzgerald M."/>
            <person name="Haas B."/>
            <person name="Abouelleil A."/>
            <person name="Alvarado L."/>
            <person name="Arachchi H.M."/>
            <person name="Berlin A.M."/>
            <person name="Chapman S.B."/>
            <person name="Dewar J."/>
            <person name="Goldberg J."/>
            <person name="Griggs A."/>
            <person name="Gujja S."/>
            <person name="Hansen M."/>
            <person name="Howarth C."/>
            <person name="Imamovic A."/>
            <person name="Larimer J."/>
            <person name="McCowan C."/>
            <person name="Murphy C."/>
            <person name="Neiman D."/>
            <person name="Pearson M."/>
            <person name="Priest M."/>
            <person name="Roberts A."/>
            <person name="Saif S."/>
            <person name="Shea T."/>
            <person name="Sisk P."/>
            <person name="Sykes S."/>
            <person name="Wortman J."/>
            <person name="Nusbaum C."/>
            <person name="Birren B."/>
        </authorList>
    </citation>
    <scope>NUCLEOTIDE SEQUENCE [LARGE SCALE GENOMIC DNA]</scope>
    <source>
        <strain evidence="1 2">VD021</strain>
    </source>
</reference>
<dbReference type="PATRIC" id="fig|1053224.3.peg.4851"/>
<evidence type="ECO:0008006" key="3">
    <source>
        <dbReference type="Google" id="ProtNLM"/>
    </source>
</evidence>
<evidence type="ECO:0000313" key="2">
    <source>
        <dbReference type="Proteomes" id="UP000014040"/>
    </source>
</evidence>
<organism evidence="1 2">
    <name type="scientific">Bacillus cereus VD021</name>
    <dbReference type="NCBI Taxonomy" id="1053224"/>
    <lineage>
        <taxon>Bacteria</taxon>
        <taxon>Bacillati</taxon>
        <taxon>Bacillota</taxon>
        <taxon>Bacilli</taxon>
        <taxon>Bacillales</taxon>
        <taxon>Bacillaceae</taxon>
        <taxon>Bacillus</taxon>
        <taxon>Bacillus cereus group</taxon>
    </lineage>
</organism>
<comment type="caution">
    <text evidence="1">The sequence shown here is derived from an EMBL/GenBank/DDBJ whole genome shotgun (WGS) entry which is preliminary data.</text>
</comment>
<sequence length="186" mass="21416">MWGWTPEQAIIQAFDIQLNYDRDKLVVLVEGPTDEKYINKALEVFGLKHLPVIVQWVGRKEAAGNKFTGDTALNHTREYLLLNHNISNNKFLLLYDSDTNIRDADNNSGNLYIRKSPKNEENELFKIGVENLLTLPPDFPKDKFYKTVTRPDNYGGSIVTQSLEKTALCEYICNELEESQQRVYLS</sequence>
<dbReference type="AlphaFoldDB" id="R8HC86"/>
<proteinExistence type="predicted"/>
<evidence type="ECO:0000313" key="1">
    <source>
        <dbReference type="EMBL" id="EOO70361.1"/>
    </source>
</evidence>
<gene>
    <name evidence="1" type="ORF">IIC_04803</name>
</gene>
<accession>R8HC86</accession>
<protein>
    <recommendedName>
        <fullName evidence="3">DUF4435 domain-containing protein</fullName>
    </recommendedName>
</protein>
<name>R8HC86_BACCE</name>